<gene>
    <name evidence="1" type="ORF">EZH24_05755</name>
</gene>
<sequence length="110" mass="13592">MVSIYKSLKCEFRYEILIFILDKFQYIDNNSSLDIEKLYEECSYYIKEKEKYHIFRDKSYIKKYCQDVLDELNNRRILRYEIGKIILINKKFALEIIMNMKLSIRYALIF</sequence>
<dbReference type="Proteomes" id="UP000310168">
    <property type="component" value="Unassembled WGS sequence"/>
</dbReference>
<evidence type="ECO:0000313" key="2">
    <source>
        <dbReference type="Proteomes" id="UP000310168"/>
    </source>
</evidence>
<protein>
    <submittedName>
        <fullName evidence="1">Uncharacterized protein</fullName>
    </submittedName>
</protein>
<keyword evidence="2" id="KW-1185">Reference proteome</keyword>
<accession>A0ABY2TRZ1</accession>
<proteinExistence type="predicted"/>
<comment type="caution">
    <text evidence="1">The sequence shown here is derived from an EMBL/GenBank/DDBJ whole genome shotgun (WGS) entry which is preliminary data.</text>
</comment>
<reference evidence="1 2" key="1">
    <citation type="journal article" date="2019" name="Anaerobe">
        <title>Brachyspira catarrhinii sp. nov., an anaerobic intestinal spirochaete isolated from vervet monkeys may have been misidentified as Brachyspira aalborgi in previous studies.</title>
        <authorList>
            <person name="Phillips N.D."/>
            <person name="La T."/>
            <person name="Hampson D.J."/>
        </authorList>
    </citation>
    <scope>NUCLEOTIDE SEQUENCE [LARGE SCALE GENOMIC DNA]</scope>
    <source>
        <strain evidence="1 2">Z12</strain>
    </source>
</reference>
<name>A0ABY2TRZ1_9SPIR</name>
<dbReference type="RefSeq" id="WP_137998186.1">
    <property type="nucleotide sequence ID" value="NZ_SJDU01000116.1"/>
</dbReference>
<organism evidence="1 2">
    <name type="scientific">Brachyspira catarrhinii</name>
    <dbReference type="NCBI Taxonomy" id="2528966"/>
    <lineage>
        <taxon>Bacteria</taxon>
        <taxon>Pseudomonadati</taxon>
        <taxon>Spirochaetota</taxon>
        <taxon>Spirochaetia</taxon>
        <taxon>Brachyspirales</taxon>
        <taxon>Brachyspiraceae</taxon>
        <taxon>Brachyspira</taxon>
    </lineage>
</organism>
<dbReference type="EMBL" id="SJDU01000116">
    <property type="protein sequence ID" value="TKZ35338.1"/>
    <property type="molecule type" value="Genomic_DNA"/>
</dbReference>
<evidence type="ECO:0000313" key="1">
    <source>
        <dbReference type="EMBL" id="TKZ35338.1"/>
    </source>
</evidence>